<evidence type="ECO:0000256" key="1">
    <source>
        <dbReference type="ARBA" id="ARBA00001917"/>
    </source>
</evidence>
<comment type="caution">
    <text evidence="10">The sequence shown here is derived from an EMBL/GenBank/DDBJ whole genome shotgun (WGS) entry which is preliminary data.</text>
</comment>
<dbReference type="SUPFAM" id="SSF51412">
    <property type="entry name" value="Inosine monophosphate dehydrogenase (IMPDH)"/>
    <property type="match status" value="1"/>
</dbReference>
<keyword evidence="11" id="KW-1185">Reference proteome</keyword>
<proteinExistence type="inferred from homology"/>
<dbReference type="PANTHER" id="PTHR42747">
    <property type="entry name" value="NITRONATE MONOOXYGENASE-RELATED"/>
    <property type="match status" value="1"/>
</dbReference>
<evidence type="ECO:0000313" key="10">
    <source>
        <dbReference type="EMBL" id="GAA1766394.1"/>
    </source>
</evidence>
<protein>
    <recommendedName>
        <fullName evidence="8">Propionate 3-nitronate monooxygenase</fullName>
    </recommendedName>
</protein>
<evidence type="ECO:0000256" key="7">
    <source>
        <dbReference type="ARBA" id="ARBA00023033"/>
    </source>
</evidence>
<comment type="similarity">
    <text evidence="2">Belongs to the nitronate monooxygenase family. NMO class I subfamily.</text>
</comment>
<accession>A0ABN2KUB8</accession>
<evidence type="ECO:0000256" key="6">
    <source>
        <dbReference type="ARBA" id="ARBA00023002"/>
    </source>
</evidence>
<keyword evidence="7" id="KW-0503">Monooxygenase</keyword>
<dbReference type="Gene3D" id="3.20.20.70">
    <property type="entry name" value="Aldolase class I"/>
    <property type="match status" value="1"/>
</dbReference>
<organism evidence="10 11">
    <name type="scientific">Nostocoides vanveenii</name>
    <dbReference type="NCBI Taxonomy" id="330835"/>
    <lineage>
        <taxon>Bacteria</taxon>
        <taxon>Bacillati</taxon>
        <taxon>Actinomycetota</taxon>
        <taxon>Actinomycetes</taxon>
        <taxon>Micrococcales</taxon>
        <taxon>Intrasporangiaceae</taxon>
        <taxon>Nostocoides</taxon>
    </lineage>
</organism>
<gene>
    <name evidence="10" type="ORF">GCM10009810_26530</name>
</gene>
<dbReference type="PANTHER" id="PTHR42747:SF3">
    <property type="entry name" value="NITRONATE MONOOXYGENASE-RELATED"/>
    <property type="match status" value="1"/>
</dbReference>
<dbReference type="RefSeq" id="WP_344067215.1">
    <property type="nucleotide sequence ID" value="NZ_BAAAPN010000057.1"/>
</dbReference>
<dbReference type="Proteomes" id="UP001501475">
    <property type="component" value="Unassembled WGS sequence"/>
</dbReference>
<evidence type="ECO:0000256" key="3">
    <source>
        <dbReference type="ARBA" id="ARBA00022575"/>
    </source>
</evidence>
<evidence type="ECO:0000256" key="9">
    <source>
        <dbReference type="ARBA" id="ARBA00049401"/>
    </source>
</evidence>
<name>A0ABN2KUB8_9MICO</name>
<comment type="cofactor">
    <cofactor evidence="1">
        <name>FMN</name>
        <dbReference type="ChEBI" id="CHEBI:58210"/>
    </cofactor>
</comment>
<evidence type="ECO:0000313" key="11">
    <source>
        <dbReference type="Proteomes" id="UP001501475"/>
    </source>
</evidence>
<evidence type="ECO:0000256" key="8">
    <source>
        <dbReference type="ARBA" id="ARBA00031155"/>
    </source>
</evidence>
<comment type="catalytic activity">
    <reaction evidence="9">
        <text>3 propionate 3-nitronate + 3 O2 + H2O = 3 3-oxopropanoate + 2 nitrate + nitrite + H2O2 + 3 H(+)</text>
        <dbReference type="Rhea" id="RHEA:57332"/>
        <dbReference type="ChEBI" id="CHEBI:15377"/>
        <dbReference type="ChEBI" id="CHEBI:15378"/>
        <dbReference type="ChEBI" id="CHEBI:15379"/>
        <dbReference type="ChEBI" id="CHEBI:16240"/>
        <dbReference type="ChEBI" id="CHEBI:16301"/>
        <dbReference type="ChEBI" id="CHEBI:17632"/>
        <dbReference type="ChEBI" id="CHEBI:33190"/>
        <dbReference type="ChEBI" id="CHEBI:136067"/>
    </reaction>
</comment>
<dbReference type="Pfam" id="PF03060">
    <property type="entry name" value="NMO"/>
    <property type="match status" value="1"/>
</dbReference>
<evidence type="ECO:0000256" key="4">
    <source>
        <dbReference type="ARBA" id="ARBA00022630"/>
    </source>
</evidence>
<keyword evidence="6" id="KW-0560">Oxidoreductase</keyword>
<evidence type="ECO:0000256" key="5">
    <source>
        <dbReference type="ARBA" id="ARBA00022643"/>
    </source>
</evidence>
<dbReference type="EMBL" id="BAAAPN010000057">
    <property type="protein sequence ID" value="GAA1766394.1"/>
    <property type="molecule type" value="Genomic_DNA"/>
</dbReference>
<reference evidence="10 11" key="1">
    <citation type="journal article" date="2019" name="Int. J. Syst. Evol. Microbiol.">
        <title>The Global Catalogue of Microorganisms (GCM) 10K type strain sequencing project: providing services to taxonomists for standard genome sequencing and annotation.</title>
        <authorList>
            <consortium name="The Broad Institute Genomics Platform"/>
            <consortium name="The Broad Institute Genome Sequencing Center for Infectious Disease"/>
            <person name="Wu L."/>
            <person name="Ma J."/>
        </authorList>
    </citation>
    <scope>NUCLEOTIDE SEQUENCE [LARGE SCALE GENOMIC DNA]</scope>
    <source>
        <strain evidence="10 11">JCM 15591</strain>
    </source>
</reference>
<evidence type="ECO:0000256" key="2">
    <source>
        <dbReference type="ARBA" id="ARBA00009881"/>
    </source>
</evidence>
<keyword evidence="5" id="KW-0288">FMN</keyword>
<sequence>MGEIASLRAAGIVVLATVTSLEDALAADALGVDALVVQGPKSGGHRGTHSAATEPDTRPLDELLAAVRATIALPLIAAGGLTSAADVRRVLDLGALAAQCGTAFLRSPEAGTSATHRAALVDGRFTETLATRPFTGRVARGLRNSLRHNSMQSRRSAIPQCTNSPGRCGAAATRDGDAEWTRLWAGAGWRAGTDLSGADVARLLTT</sequence>
<dbReference type="CDD" id="cd04730">
    <property type="entry name" value="NPD_like"/>
    <property type="match status" value="1"/>
</dbReference>
<dbReference type="InterPro" id="IPR004136">
    <property type="entry name" value="NMO"/>
</dbReference>
<keyword evidence="4" id="KW-0285">Flavoprotein</keyword>
<dbReference type="InterPro" id="IPR013785">
    <property type="entry name" value="Aldolase_TIM"/>
</dbReference>
<keyword evidence="3" id="KW-0216">Detoxification</keyword>